<comment type="caution">
    <text evidence="3">The sequence shown here is derived from an EMBL/GenBank/DDBJ whole genome shotgun (WGS) entry which is preliminary data.</text>
</comment>
<dbReference type="AlphaFoldDB" id="A0A2H0WQG5"/>
<keyword evidence="1" id="KW-0808">Transferase</keyword>
<name>A0A2H0WQG5_9BACT</name>
<dbReference type="EMBL" id="PEZI01000008">
    <property type="protein sequence ID" value="PIS14871.1"/>
    <property type="molecule type" value="Genomic_DNA"/>
</dbReference>
<dbReference type="InterPro" id="IPR001296">
    <property type="entry name" value="Glyco_trans_1"/>
</dbReference>
<reference evidence="4" key="1">
    <citation type="submission" date="2017-09" db="EMBL/GenBank/DDBJ databases">
        <title>Depth-based differentiation of microbial function through sediment-hosted aquifers and enrichment of novel symbionts in the deep terrestrial subsurface.</title>
        <authorList>
            <person name="Probst A.J."/>
            <person name="Ladd B."/>
            <person name="Jarett J.K."/>
            <person name="Geller-Mcgrath D.E."/>
            <person name="Sieber C.M.K."/>
            <person name="Emerson J.B."/>
            <person name="Anantharaman K."/>
            <person name="Thomas B.C."/>
            <person name="Malmstrom R."/>
            <person name="Stieglmeier M."/>
            <person name="Klingl A."/>
            <person name="Woyke T."/>
            <person name="Ryan C.M."/>
            <person name="Banfield J.F."/>
        </authorList>
    </citation>
    <scope>NUCLEOTIDE SEQUENCE [LARGE SCALE GENOMIC DNA]</scope>
</reference>
<evidence type="ECO:0000256" key="1">
    <source>
        <dbReference type="ARBA" id="ARBA00022679"/>
    </source>
</evidence>
<organism evidence="3 4">
    <name type="scientific">Candidatus Shapirobacteria bacterium CG09_land_8_20_14_0_10_39_12</name>
    <dbReference type="NCBI Taxonomy" id="1974885"/>
    <lineage>
        <taxon>Bacteria</taxon>
        <taxon>Candidatus Shapironibacteriota</taxon>
    </lineage>
</organism>
<accession>A0A2H0WQG5</accession>
<dbReference type="Pfam" id="PF00534">
    <property type="entry name" value="Glycos_transf_1"/>
    <property type="match status" value="1"/>
</dbReference>
<sequence length="112" mass="12737">MKKFELLSRAHVMINPSIREGWGLVNIEANSVGIPVVAYNSAGLIDSVCNNFSGLILEKNDPFELARVTNDLLNHNDKYNKLREGAIRWSKNFSWVKSRKKSLELTKKVVYS</sequence>
<protein>
    <recommendedName>
        <fullName evidence="2">Glycosyl transferase family 1 domain-containing protein</fullName>
    </recommendedName>
</protein>
<evidence type="ECO:0000259" key="2">
    <source>
        <dbReference type="Pfam" id="PF00534"/>
    </source>
</evidence>
<dbReference type="GO" id="GO:0009103">
    <property type="term" value="P:lipopolysaccharide biosynthetic process"/>
    <property type="evidence" value="ECO:0007669"/>
    <property type="project" value="TreeGrafter"/>
</dbReference>
<dbReference type="Proteomes" id="UP000230775">
    <property type="component" value="Unassembled WGS sequence"/>
</dbReference>
<feature type="domain" description="Glycosyl transferase family 1" evidence="2">
    <location>
        <begin position="5"/>
        <end position="88"/>
    </location>
</feature>
<dbReference type="GO" id="GO:0016757">
    <property type="term" value="F:glycosyltransferase activity"/>
    <property type="evidence" value="ECO:0007669"/>
    <property type="project" value="InterPro"/>
</dbReference>
<gene>
    <name evidence="3" type="ORF">COT64_00400</name>
</gene>
<dbReference type="PANTHER" id="PTHR46401">
    <property type="entry name" value="GLYCOSYLTRANSFERASE WBBK-RELATED"/>
    <property type="match status" value="1"/>
</dbReference>
<proteinExistence type="predicted"/>
<evidence type="ECO:0000313" key="3">
    <source>
        <dbReference type="EMBL" id="PIS14871.1"/>
    </source>
</evidence>
<evidence type="ECO:0000313" key="4">
    <source>
        <dbReference type="Proteomes" id="UP000230775"/>
    </source>
</evidence>
<dbReference type="SUPFAM" id="SSF53756">
    <property type="entry name" value="UDP-Glycosyltransferase/glycogen phosphorylase"/>
    <property type="match status" value="1"/>
</dbReference>
<dbReference type="PANTHER" id="PTHR46401:SF2">
    <property type="entry name" value="GLYCOSYLTRANSFERASE WBBK-RELATED"/>
    <property type="match status" value="1"/>
</dbReference>
<dbReference type="Gene3D" id="3.40.50.2000">
    <property type="entry name" value="Glycogen Phosphorylase B"/>
    <property type="match status" value="1"/>
</dbReference>